<accession>A0A1I7KTD1</accession>
<dbReference type="EMBL" id="FPBX01000071">
    <property type="protein sequence ID" value="SFV00732.1"/>
    <property type="molecule type" value="Genomic_DNA"/>
</dbReference>
<evidence type="ECO:0000313" key="1">
    <source>
        <dbReference type="EMBL" id="SFV00732.1"/>
    </source>
</evidence>
<gene>
    <name evidence="1" type="ORF">SAMN04489707_107111</name>
</gene>
<keyword evidence="2" id="KW-1185">Reference proteome</keyword>
<dbReference type="Proteomes" id="UP000183656">
    <property type="component" value="Unassembled WGS sequence"/>
</dbReference>
<name>A0A1I7KTD1_9BURK</name>
<protein>
    <submittedName>
        <fullName evidence="1">Uncharacterized protein</fullName>
    </submittedName>
</protein>
<dbReference type="OrthoDB" id="2629129at2"/>
<reference evidence="1 2" key="1">
    <citation type="submission" date="2016-10" db="EMBL/GenBank/DDBJ databases">
        <authorList>
            <person name="de Groot N.N."/>
        </authorList>
    </citation>
    <scope>NUCLEOTIDE SEQUENCE [LARGE SCALE GENOMIC DNA]</scope>
    <source>
        <strain evidence="1 2">R-24608</strain>
    </source>
</reference>
<organism evidence="1 2">
    <name type="scientific">Paenacidovorax caeni</name>
    <dbReference type="NCBI Taxonomy" id="343013"/>
    <lineage>
        <taxon>Bacteria</taxon>
        <taxon>Pseudomonadati</taxon>
        <taxon>Pseudomonadota</taxon>
        <taxon>Betaproteobacteria</taxon>
        <taxon>Burkholderiales</taxon>
        <taxon>Comamonadaceae</taxon>
        <taxon>Paenacidovorax</taxon>
    </lineage>
</organism>
<dbReference type="STRING" id="343013.SAMN04489707_107111"/>
<proteinExistence type="predicted"/>
<dbReference type="AlphaFoldDB" id="A0A1I7KTD1"/>
<sequence>MPDFKLKRESLNTITDVEIAFGTTKLLPPFDAVPDEFKRGNDYTKLLDRLFADQPPPEGEIVFREGFDDADAPALLNRVVRAHLRSFEPKHEHKIAGLGYLISQVCEVRLT</sequence>
<dbReference type="RefSeq" id="WP_054258020.1">
    <property type="nucleotide sequence ID" value="NZ_CYIG01000076.1"/>
</dbReference>
<evidence type="ECO:0000313" key="2">
    <source>
        <dbReference type="Proteomes" id="UP000183656"/>
    </source>
</evidence>